<keyword evidence="2" id="KW-0963">Cytoplasm</keyword>
<keyword evidence="1 2" id="KW-0690">Ribosome biogenesis</keyword>
<dbReference type="InterPro" id="IPR000238">
    <property type="entry name" value="RbfA"/>
</dbReference>
<gene>
    <name evidence="2 3" type="primary">rbfA</name>
    <name evidence="3" type="ORF">DCC35_01900</name>
</gene>
<comment type="function">
    <text evidence="2">One of several proteins that assist in the late maturation steps of the functional core of the 30S ribosomal subunit. Associates with free 30S ribosomal subunits (but not with 30S subunits that are part of 70S ribosomes or polysomes). Required for efficient processing of 16S rRNA. May interact with the 5'-terminal helix region of 16S rRNA.</text>
</comment>
<evidence type="ECO:0000256" key="2">
    <source>
        <dbReference type="HAMAP-Rule" id="MF_00003"/>
    </source>
</evidence>
<dbReference type="OrthoDB" id="9811910at2"/>
<organism evidence="3 4">
    <name type="scientific">Mangrovivirga cuniculi</name>
    <dbReference type="NCBI Taxonomy" id="2715131"/>
    <lineage>
        <taxon>Bacteria</taxon>
        <taxon>Pseudomonadati</taxon>
        <taxon>Bacteroidota</taxon>
        <taxon>Cytophagia</taxon>
        <taxon>Cytophagales</taxon>
        <taxon>Mangrovivirgaceae</taxon>
        <taxon>Mangrovivirga</taxon>
    </lineage>
</organism>
<reference evidence="3 4" key="1">
    <citation type="submission" date="2018-04" db="EMBL/GenBank/DDBJ databases">
        <title>Complete genome uncultured novel isolate.</title>
        <authorList>
            <person name="Merlino G."/>
        </authorList>
    </citation>
    <scope>NUCLEOTIDE SEQUENCE [LARGE SCALE GENOMIC DNA]</scope>
    <source>
        <strain evidence="4">R1DC9</strain>
    </source>
</reference>
<dbReference type="SUPFAM" id="SSF89919">
    <property type="entry name" value="Ribosome-binding factor A, RbfA"/>
    <property type="match status" value="1"/>
</dbReference>
<accession>A0A4D7JEL4</accession>
<sequence length="127" mass="14629">MSVSQRQLKFARLIQEELSQIFQREGKNVIGNAFVTVTRVEVSPDLKVAKAYLSLLAIKDKNEFIENVNERKSELRKHLGNRIAKQVRAIPELIFYLDEGAEYAGRIDNILKDLDIPPEDDQEEDED</sequence>
<dbReference type="AlphaFoldDB" id="A0A4D7JEL4"/>
<protein>
    <recommendedName>
        <fullName evidence="2">Ribosome-binding factor A</fullName>
    </recommendedName>
</protein>
<comment type="subcellular location">
    <subcellularLocation>
        <location evidence="2">Cytoplasm</location>
    </subcellularLocation>
</comment>
<comment type="similarity">
    <text evidence="2">Belongs to the RbfA family.</text>
</comment>
<comment type="subunit">
    <text evidence="2">Monomer. Binds 30S ribosomal subunits, but not 50S ribosomal subunits or 70S ribosomes.</text>
</comment>
<dbReference type="GO" id="GO:0005829">
    <property type="term" value="C:cytosol"/>
    <property type="evidence" value="ECO:0007669"/>
    <property type="project" value="TreeGrafter"/>
</dbReference>
<dbReference type="RefSeq" id="WP_137089190.1">
    <property type="nucleotide sequence ID" value="NZ_CP028923.1"/>
</dbReference>
<dbReference type="PANTHER" id="PTHR33515">
    <property type="entry name" value="RIBOSOME-BINDING FACTOR A, CHLOROPLASTIC-RELATED"/>
    <property type="match status" value="1"/>
</dbReference>
<dbReference type="Pfam" id="PF02033">
    <property type="entry name" value="RBFA"/>
    <property type="match status" value="1"/>
</dbReference>
<evidence type="ECO:0000256" key="1">
    <source>
        <dbReference type="ARBA" id="ARBA00022517"/>
    </source>
</evidence>
<evidence type="ECO:0000313" key="3">
    <source>
        <dbReference type="EMBL" id="QCK13593.1"/>
    </source>
</evidence>
<dbReference type="NCBIfam" id="TIGR00082">
    <property type="entry name" value="rbfA"/>
    <property type="match status" value="1"/>
</dbReference>
<dbReference type="HAMAP" id="MF_00003">
    <property type="entry name" value="RbfA"/>
    <property type="match status" value="1"/>
</dbReference>
<dbReference type="EMBL" id="CP028923">
    <property type="protein sequence ID" value="QCK13593.1"/>
    <property type="molecule type" value="Genomic_DNA"/>
</dbReference>
<dbReference type="GO" id="GO:0043024">
    <property type="term" value="F:ribosomal small subunit binding"/>
    <property type="evidence" value="ECO:0007669"/>
    <property type="project" value="TreeGrafter"/>
</dbReference>
<dbReference type="Proteomes" id="UP000298616">
    <property type="component" value="Chromosome"/>
</dbReference>
<proteinExistence type="inferred from homology"/>
<dbReference type="Gene3D" id="3.30.300.20">
    <property type="match status" value="1"/>
</dbReference>
<dbReference type="PANTHER" id="PTHR33515:SF1">
    <property type="entry name" value="RIBOSOME-BINDING FACTOR A, CHLOROPLASTIC-RELATED"/>
    <property type="match status" value="1"/>
</dbReference>
<dbReference type="GO" id="GO:0030490">
    <property type="term" value="P:maturation of SSU-rRNA"/>
    <property type="evidence" value="ECO:0007669"/>
    <property type="project" value="UniProtKB-UniRule"/>
</dbReference>
<dbReference type="InterPro" id="IPR015946">
    <property type="entry name" value="KH_dom-like_a/b"/>
</dbReference>
<evidence type="ECO:0000313" key="4">
    <source>
        <dbReference type="Proteomes" id="UP000298616"/>
    </source>
</evidence>
<dbReference type="InterPro" id="IPR023799">
    <property type="entry name" value="RbfA_dom_sf"/>
</dbReference>
<dbReference type="KEGG" id="fpf:DCC35_01900"/>
<name>A0A4D7JEL4_9BACT</name>
<keyword evidence="4" id="KW-1185">Reference proteome</keyword>